<dbReference type="Proteomes" id="UP000325466">
    <property type="component" value="Unassembled WGS sequence"/>
</dbReference>
<reference evidence="9 10" key="1">
    <citation type="journal article" date="2018" name="Biodegradation">
        <title>1,4-Dioxane degradation characteristics of Rhodococcus aetherivorans JCM 14343.</title>
        <authorList>
            <person name="Inoue D."/>
            <person name="Tsunoda T."/>
            <person name="Yamamoto N."/>
            <person name="Ike M."/>
            <person name="Sei K."/>
        </authorList>
    </citation>
    <scope>NUCLEOTIDE SEQUENCE [LARGE SCALE GENOMIC DNA]</scope>
    <source>
        <strain evidence="9 10">JCM 14343</strain>
    </source>
</reference>
<accession>A0ABQ0YQT1</accession>
<proteinExistence type="predicted"/>
<dbReference type="InterPro" id="IPR036259">
    <property type="entry name" value="MFS_trans_sf"/>
</dbReference>
<dbReference type="PANTHER" id="PTHR43045:SF1">
    <property type="entry name" value="SHIKIMATE TRANSPORTER"/>
    <property type="match status" value="1"/>
</dbReference>
<organism evidence="9 10">
    <name type="scientific">Rhodococcus aetherivorans</name>
    <dbReference type="NCBI Taxonomy" id="191292"/>
    <lineage>
        <taxon>Bacteria</taxon>
        <taxon>Bacillati</taxon>
        <taxon>Actinomycetota</taxon>
        <taxon>Actinomycetes</taxon>
        <taxon>Mycobacteriales</taxon>
        <taxon>Nocardiaceae</taxon>
        <taxon>Rhodococcus</taxon>
    </lineage>
</organism>
<feature type="transmembrane region" description="Helical" evidence="7">
    <location>
        <begin position="262"/>
        <end position="280"/>
    </location>
</feature>
<keyword evidence="2" id="KW-0813">Transport</keyword>
<dbReference type="PROSITE" id="PS00217">
    <property type="entry name" value="SUGAR_TRANSPORT_2"/>
    <property type="match status" value="1"/>
</dbReference>
<feature type="transmembrane region" description="Helical" evidence="7">
    <location>
        <begin position="172"/>
        <end position="191"/>
    </location>
</feature>
<evidence type="ECO:0000256" key="6">
    <source>
        <dbReference type="ARBA" id="ARBA00023136"/>
    </source>
</evidence>
<dbReference type="InterPro" id="IPR011701">
    <property type="entry name" value="MFS"/>
</dbReference>
<feature type="transmembrane region" description="Helical" evidence="7">
    <location>
        <begin position="96"/>
        <end position="116"/>
    </location>
</feature>
<comment type="caution">
    <text evidence="9">The sequence shown here is derived from an EMBL/GenBank/DDBJ whole genome shotgun (WGS) entry which is preliminary data.</text>
</comment>
<evidence type="ECO:0000256" key="1">
    <source>
        <dbReference type="ARBA" id="ARBA00004651"/>
    </source>
</evidence>
<evidence type="ECO:0000256" key="3">
    <source>
        <dbReference type="ARBA" id="ARBA00022475"/>
    </source>
</evidence>
<evidence type="ECO:0000256" key="2">
    <source>
        <dbReference type="ARBA" id="ARBA00022448"/>
    </source>
</evidence>
<keyword evidence="10" id="KW-1185">Reference proteome</keyword>
<feature type="transmembrane region" description="Helical" evidence="7">
    <location>
        <begin position="315"/>
        <end position="331"/>
    </location>
</feature>
<evidence type="ECO:0000256" key="5">
    <source>
        <dbReference type="ARBA" id="ARBA00022989"/>
    </source>
</evidence>
<gene>
    <name evidence="9" type="ORF">RAJCM14343_4229</name>
</gene>
<feature type="transmembrane region" description="Helical" evidence="7">
    <location>
        <begin position="137"/>
        <end position="160"/>
    </location>
</feature>
<sequence>MIAVVSGNFLEWFDWTMYALLTTYLAANFFDKNDPQSALLSTLAVFAGGFLARPLGGLIFGRLGDRLGRKTSLVICMLMMGAGSLLIAVIPTYDSIGIWASVLLLTARLIQGIAHGGESGNAYTYLAEIAPANKRGLWGSSIMMTMLLGVMAATAMSILLTSIISEDDMSEFGWRIGFAIGAVLAIFALFLRRQAEESGFFEEAKAAAGTASVRVITRRQLVIIAVRILMLSLLTNVLYYTWVNFSSSFAISGKGMDPNGAYIATFCAQILAFIALPFWGRLSDRIGRRKQLVLWAVAVIVVVFPINWVLTSAPWTLFVSQGIALLVWGIQSSIHSTVMSEQSPTEARATSVGIWTSVGAALSGGTAPYLYAWLNSMDVGWIFSAYIVVLALVTLVAVRFIPETAGLEMDRIPLPGEEKVSSEDESTAVPVGR</sequence>
<feature type="transmembrane region" description="Helical" evidence="7">
    <location>
        <begin position="12"/>
        <end position="30"/>
    </location>
</feature>
<evidence type="ECO:0000256" key="4">
    <source>
        <dbReference type="ARBA" id="ARBA00022692"/>
    </source>
</evidence>
<feature type="transmembrane region" description="Helical" evidence="7">
    <location>
        <begin position="221"/>
        <end position="242"/>
    </location>
</feature>
<feature type="transmembrane region" description="Helical" evidence="7">
    <location>
        <begin position="292"/>
        <end position="309"/>
    </location>
</feature>
<dbReference type="Gene3D" id="1.20.1250.20">
    <property type="entry name" value="MFS general substrate transporter like domains"/>
    <property type="match status" value="2"/>
</dbReference>
<keyword evidence="3" id="KW-1003">Cell membrane</keyword>
<evidence type="ECO:0000256" key="7">
    <source>
        <dbReference type="SAM" id="Phobius"/>
    </source>
</evidence>
<feature type="transmembrane region" description="Helical" evidence="7">
    <location>
        <begin position="380"/>
        <end position="401"/>
    </location>
</feature>
<comment type="subcellular location">
    <subcellularLocation>
        <location evidence="1">Cell membrane</location>
        <topology evidence="1">Multi-pass membrane protein</topology>
    </subcellularLocation>
</comment>
<dbReference type="RefSeq" id="WP_006938996.1">
    <property type="nucleotide sequence ID" value="NZ_BAAAYP010000002.1"/>
</dbReference>
<evidence type="ECO:0000313" key="9">
    <source>
        <dbReference type="EMBL" id="GES38961.1"/>
    </source>
</evidence>
<feature type="domain" description="Major facilitator superfamily (MFS) profile" evidence="8">
    <location>
        <begin position="1"/>
        <end position="405"/>
    </location>
</feature>
<feature type="transmembrane region" description="Helical" evidence="7">
    <location>
        <begin position="352"/>
        <end position="374"/>
    </location>
</feature>
<evidence type="ECO:0000313" key="10">
    <source>
        <dbReference type="Proteomes" id="UP000325466"/>
    </source>
</evidence>
<evidence type="ECO:0000259" key="8">
    <source>
        <dbReference type="PROSITE" id="PS50850"/>
    </source>
</evidence>
<dbReference type="InterPro" id="IPR020846">
    <property type="entry name" value="MFS_dom"/>
</dbReference>
<dbReference type="PROSITE" id="PS50850">
    <property type="entry name" value="MFS"/>
    <property type="match status" value="1"/>
</dbReference>
<keyword evidence="5 7" id="KW-1133">Transmembrane helix</keyword>
<dbReference type="Pfam" id="PF07690">
    <property type="entry name" value="MFS_1"/>
    <property type="match status" value="1"/>
</dbReference>
<dbReference type="InterPro" id="IPR005829">
    <property type="entry name" value="Sugar_transporter_CS"/>
</dbReference>
<keyword evidence="6 7" id="KW-0472">Membrane</keyword>
<dbReference type="EMBL" id="BLAH01000110">
    <property type="protein sequence ID" value="GES38961.1"/>
    <property type="molecule type" value="Genomic_DNA"/>
</dbReference>
<dbReference type="PANTHER" id="PTHR43045">
    <property type="entry name" value="SHIKIMATE TRANSPORTER"/>
    <property type="match status" value="1"/>
</dbReference>
<feature type="transmembrane region" description="Helical" evidence="7">
    <location>
        <begin position="72"/>
        <end position="90"/>
    </location>
</feature>
<protein>
    <submittedName>
        <fullName evidence="9">General substrate transporter</fullName>
    </submittedName>
</protein>
<name>A0ABQ0YQT1_9NOCA</name>
<keyword evidence="4 7" id="KW-0812">Transmembrane</keyword>
<dbReference type="SUPFAM" id="SSF103473">
    <property type="entry name" value="MFS general substrate transporter"/>
    <property type="match status" value="1"/>
</dbReference>
<feature type="transmembrane region" description="Helical" evidence="7">
    <location>
        <begin position="36"/>
        <end position="60"/>
    </location>
</feature>